<organism evidence="1 2">
    <name type="scientific">Micromonospora carbonacea</name>
    <dbReference type="NCBI Taxonomy" id="47853"/>
    <lineage>
        <taxon>Bacteria</taxon>
        <taxon>Bacillati</taxon>
        <taxon>Actinomycetota</taxon>
        <taxon>Actinomycetes</taxon>
        <taxon>Micromonosporales</taxon>
        <taxon>Micromonosporaceae</taxon>
        <taxon>Micromonospora</taxon>
    </lineage>
</organism>
<evidence type="ECO:0000313" key="1">
    <source>
        <dbReference type="EMBL" id="SCF50393.1"/>
    </source>
</evidence>
<dbReference type="EMBL" id="FMCT01000031">
    <property type="protein sequence ID" value="SCF50393.1"/>
    <property type="molecule type" value="Genomic_DNA"/>
</dbReference>
<keyword evidence="2" id="KW-1185">Reference proteome</keyword>
<gene>
    <name evidence="1" type="ORF">GA0070563_13118</name>
</gene>
<proteinExistence type="predicted"/>
<evidence type="ECO:0000313" key="2">
    <source>
        <dbReference type="Proteomes" id="UP000183585"/>
    </source>
</evidence>
<dbReference type="Proteomes" id="UP000183585">
    <property type="component" value="Unassembled WGS sequence"/>
</dbReference>
<dbReference type="RefSeq" id="WP_218107469.1">
    <property type="nucleotide sequence ID" value="NZ_FMCT01000031.1"/>
</dbReference>
<sequence length="270" mass="29457">MTNAIDRITTPNLPTPGHLGQATAIEQSRAVAEVQAAVIAAKQMPRDIDRAMADMRRSCAQPALAVRAFFSFPRAGQAVSGPSIHLARELARCWGNIQYGVAELRRDDAAGISEMQAFAWDVETNTRSASIFIVPHRKDTQRGTKDITDLRDIYENNANQGARRVREAIFAVLPGWYTQEAQDLCRATIAGPVPDLGKKIDAAVQAYGKRGITVAQLEEKLGVRRADWGGEEFTQLDILFGSLRRGEISQDEAFPPARVTTDDLTAPAGA</sequence>
<dbReference type="AlphaFoldDB" id="A0A1C5AZ11"/>
<protein>
    <submittedName>
        <fullName evidence="1">Uncharacterized protein</fullName>
    </submittedName>
</protein>
<accession>A0A1C5AZ11</accession>
<name>A0A1C5AZ11_9ACTN</name>
<reference evidence="2" key="1">
    <citation type="submission" date="2016-06" db="EMBL/GenBank/DDBJ databases">
        <authorList>
            <person name="Varghese N."/>
            <person name="Submissions Spin"/>
        </authorList>
    </citation>
    <scope>NUCLEOTIDE SEQUENCE [LARGE SCALE GENOMIC DNA]</scope>
    <source>
        <strain evidence="2">DSM 43168</strain>
    </source>
</reference>